<evidence type="ECO:0000313" key="3">
    <source>
        <dbReference type="Proteomes" id="UP000006671"/>
    </source>
</evidence>
<dbReference type="KEGG" id="ngr:NAEGRDRAFT_81574"/>
<dbReference type="Proteomes" id="UP000006671">
    <property type="component" value="Unassembled WGS sequence"/>
</dbReference>
<dbReference type="RefSeq" id="XP_002671328.1">
    <property type="nucleotide sequence ID" value="XM_002671282.1"/>
</dbReference>
<evidence type="ECO:0000256" key="1">
    <source>
        <dbReference type="SAM" id="MobiDB-lite"/>
    </source>
</evidence>
<sequence length="888" mass="99054">MGVLCLFVQEQREPKLNLFLHSHHEISQNQAITISDHFAKLISTNTSARGEVFIAKKFRAVFILLNEVYVVTVCHKSDYPYDALRCANNAKLLMFEACKGVEVTVINLYKKFGQIMLALEELINETNTFKPPSTSLEMVGKSKLGEAHHVSAQYNGTSHIQTSKTLNSGSSFIGSQDTPKKARRGTIKQMEKLISYTADEMWKEKQKQMESHQKRFQILDKFQAPISNEQIEDKTVTVTDDMLPDPTDIINFQFGFDFTAPDEEDALPSFNHKRAKSTNISTGSESNGISSFRKRQMEHIALGQQMFPLSEEEWHSLKVPSLPENLKPVFIPPPTTNLPPLPQSFVTLQPQKLPPKVGTAFDRGDSKLISFEPFDLHGSTTSSKMEGEDTEVDMSDEDYTFRSDKQDKLSDSIYDYNPPKVSTQNSLSNILLPTNLPPLPSTLITNQGSVANNTGNTTSTNFLDAFLGPTDPIPTKTQNSLLLVDSLMTPSLDLNSTLVQPSVISGANLGNNNFIPPIPTTITTNTTPNGKNVSSNENIPTVPPLNTTIKPVSTNITTPKITPNEPTNFLTEIQNKQLNPIAQNSPSTPMFDPNELKKSIEQSQQKRAAVLPFKVLVTETVVKNMSGLTEEEYNFMGQIELILFNHESYRSSDSYKFILSLINDQFNNSENFTKIAKIVCNPKIANELSNSGDVTSHAFECNVTGQEINPKSQNAVILKYKLKEHLNLVPFKLRPLYFMATKDGQTMLNISIDYIVNPATPLDKLSFLIRICTSSEQITLKSQSKPEGRWNATRQELLVNVDQPGPKGSVIAKFLLNREVKDIAELQTEFLCKFNAKGLLAGFTVEGGESKRSAHNQVFLGGCEYSITTPSWRYKLTSENLNPQFANK</sequence>
<accession>D2VX87</accession>
<dbReference type="VEuPathDB" id="AmoebaDB:NAEGRDRAFT_81574"/>
<feature type="region of interest" description="Disordered" evidence="1">
    <location>
        <begin position="525"/>
        <end position="565"/>
    </location>
</feature>
<dbReference type="InParanoid" id="D2VX87"/>
<dbReference type="PANTHER" id="PTHR37769">
    <property type="entry name" value="OS08G0243900 PROTEIN"/>
    <property type="match status" value="1"/>
</dbReference>
<organism evidence="3">
    <name type="scientific">Naegleria gruberi</name>
    <name type="common">Amoeba</name>
    <dbReference type="NCBI Taxonomy" id="5762"/>
    <lineage>
        <taxon>Eukaryota</taxon>
        <taxon>Discoba</taxon>
        <taxon>Heterolobosea</taxon>
        <taxon>Tetramitia</taxon>
        <taxon>Eutetramitia</taxon>
        <taxon>Vahlkampfiidae</taxon>
        <taxon>Naegleria</taxon>
    </lineage>
</organism>
<dbReference type="OMA" id="LMFEACK"/>
<dbReference type="EMBL" id="GG738906">
    <property type="protein sequence ID" value="EFC38584.1"/>
    <property type="molecule type" value="Genomic_DNA"/>
</dbReference>
<keyword evidence="3" id="KW-1185">Reference proteome</keyword>
<dbReference type="OrthoDB" id="10254296at2759"/>
<reference evidence="2 3" key="1">
    <citation type="journal article" date="2010" name="Cell">
        <title>The genome of Naegleria gruberi illuminates early eukaryotic versatility.</title>
        <authorList>
            <person name="Fritz-Laylin L.K."/>
            <person name="Prochnik S.E."/>
            <person name="Ginger M.L."/>
            <person name="Dacks J.B."/>
            <person name="Carpenter M.L."/>
            <person name="Field M.C."/>
            <person name="Kuo A."/>
            <person name="Paredez A."/>
            <person name="Chapman J."/>
            <person name="Pham J."/>
            <person name="Shu S."/>
            <person name="Neupane R."/>
            <person name="Cipriano M."/>
            <person name="Mancuso J."/>
            <person name="Tu H."/>
            <person name="Salamov A."/>
            <person name="Lindquist E."/>
            <person name="Shapiro H."/>
            <person name="Lucas S."/>
            <person name="Grigoriev I.V."/>
            <person name="Cande W.Z."/>
            <person name="Fulton C."/>
            <person name="Rokhsar D.S."/>
            <person name="Dawson S.C."/>
        </authorList>
    </citation>
    <scope>NUCLEOTIDE SEQUENCE [LARGE SCALE GENOMIC DNA]</scope>
    <source>
        <strain evidence="2 3">NEG-M</strain>
    </source>
</reference>
<feature type="compositionally biased region" description="Polar residues" evidence="1">
    <location>
        <begin position="530"/>
        <end position="565"/>
    </location>
</feature>
<dbReference type="PANTHER" id="PTHR37769:SF1">
    <property type="entry name" value="OS08G0243900 PROTEIN"/>
    <property type="match status" value="1"/>
</dbReference>
<protein>
    <submittedName>
        <fullName evidence="2">Predicted protein</fullName>
    </submittedName>
</protein>
<gene>
    <name evidence="2" type="ORF">NAEGRDRAFT_81574</name>
</gene>
<dbReference type="GeneID" id="8858080"/>
<evidence type="ECO:0000313" key="2">
    <source>
        <dbReference type="EMBL" id="EFC38584.1"/>
    </source>
</evidence>
<name>D2VX87_NAEGR</name>
<dbReference type="AlphaFoldDB" id="D2VX87"/>
<proteinExistence type="predicted"/>